<dbReference type="Proteomes" id="UP000184480">
    <property type="component" value="Unassembled WGS sequence"/>
</dbReference>
<dbReference type="AlphaFoldDB" id="A0A1M5I1R7"/>
<protein>
    <recommendedName>
        <fullName evidence="4">Beta-lactamase-inhibitor-like, PepSY-like</fullName>
    </recommendedName>
</protein>
<dbReference type="EMBL" id="FQUC01000018">
    <property type="protein sequence ID" value="SHG22087.1"/>
    <property type="molecule type" value="Genomic_DNA"/>
</dbReference>
<organism evidence="2 3">
    <name type="scientific">Dysgonomonas macrotermitis</name>
    <dbReference type="NCBI Taxonomy" id="1346286"/>
    <lineage>
        <taxon>Bacteria</taxon>
        <taxon>Pseudomonadati</taxon>
        <taxon>Bacteroidota</taxon>
        <taxon>Bacteroidia</taxon>
        <taxon>Bacteroidales</taxon>
        <taxon>Dysgonomonadaceae</taxon>
        <taxon>Dysgonomonas</taxon>
    </lineage>
</organism>
<evidence type="ECO:0000256" key="1">
    <source>
        <dbReference type="SAM" id="SignalP"/>
    </source>
</evidence>
<gene>
    <name evidence="2" type="ORF">SAMN05444362_1186</name>
</gene>
<proteinExistence type="predicted"/>
<feature type="signal peptide" evidence="1">
    <location>
        <begin position="1"/>
        <end position="19"/>
    </location>
</feature>
<dbReference type="RefSeq" id="WP_062178437.1">
    <property type="nucleotide sequence ID" value="NZ_BBXL01000005.1"/>
</dbReference>
<feature type="chain" id="PRO_5009910964" description="Beta-lactamase-inhibitor-like, PepSY-like" evidence="1">
    <location>
        <begin position="20"/>
        <end position="109"/>
    </location>
</feature>
<dbReference type="SUPFAM" id="SSF160574">
    <property type="entry name" value="BT0923-like"/>
    <property type="match status" value="1"/>
</dbReference>
<reference evidence="3" key="1">
    <citation type="submission" date="2016-11" db="EMBL/GenBank/DDBJ databases">
        <authorList>
            <person name="Varghese N."/>
            <person name="Submissions S."/>
        </authorList>
    </citation>
    <scope>NUCLEOTIDE SEQUENCE [LARGE SCALE GENOMIC DNA]</scope>
    <source>
        <strain evidence="3">DSM 27370</strain>
    </source>
</reference>
<evidence type="ECO:0008006" key="4">
    <source>
        <dbReference type="Google" id="ProtNLM"/>
    </source>
</evidence>
<evidence type="ECO:0000313" key="2">
    <source>
        <dbReference type="EMBL" id="SHG22087.1"/>
    </source>
</evidence>
<name>A0A1M5I1R7_9BACT</name>
<sequence length="109" mass="12599">MKSFLFIAVLLFGCATMQAESSFATGNSTEFVTGRYDRGRYYQKGNMDARNLPSNITKYLKKNYGDYDIMVAKRKGNGYYYLKISYPGNNYRPYYRSLVFDEKGKIVKG</sequence>
<accession>A0A1M5I1R7</accession>
<dbReference type="OrthoDB" id="1100374at2"/>
<keyword evidence="1" id="KW-0732">Signal</keyword>
<evidence type="ECO:0000313" key="3">
    <source>
        <dbReference type="Proteomes" id="UP000184480"/>
    </source>
</evidence>
<dbReference type="STRING" id="1346286.SAMN05444362_1186"/>
<keyword evidence="3" id="KW-1185">Reference proteome</keyword>